<feature type="region of interest" description="Disordered" evidence="3">
    <location>
        <begin position="336"/>
        <end position="392"/>
    </location>
</feature>
<feature type="compositionally biased region" description="Low complexity" evidence="3">
    <location>
        <begin position="543"/>
        <end position="568"/>
    </location>
</feature>
<feature type="region of interest" description="Disordered" evidence="3">
    <location>
        <begin position="276"/>
        <end position="307"/>
    </location>
</feature>
<dbReference type="Gene3D" id="3.30.200.20">
    <property type="entry name" value="Phosphorylase Kinase, domain 1"/>
    <property type="match status" value="1"/>
</dbReference>
<evidence type="ECO:0000259" key="4">
    <source>
        <dbReference type="PROSITE" id="PS50011"/>
    </source>
</evidence>
<gene>
    <name evidence="5" type="ORF">HYH02_005433</name>
</gene>
<organism evidence="5 6">
    <name type="scientific">Chlamydomonas schloesseri</name>
    <dbReference type="NCBI Taxonomy" id="2026947"/>
    <lineage>
        <taxon>Eukaryota</taxon>
        <taxon>Viridiplantae</taxon>
        <taxon>Chlorophyta</taxon>
        <taxon>core chlorophytes</taxon>
        <taxon>Chlorophyceae</taxon>
        <taxon>CS clade</taxon>
        <taxon>Chlamydomonadales</taxon>
        <taxon>Chlamydomonadaceae</taxon>
        <taxon>Chlamydomonas</taxon>
    </lineage>
</organism>
<sequence length="568" mass="59079">MRDRVSGQLVAIKFIERGERVDRNVEREICNHRMLNHPNIVAFMEVFLTPSHLGIVMEYAAGGELFERIVRAGRFSEDEARYFFQQLISGVDYCHASGVCHRDLKLENTLLDGNPAPRLKICDFGYSKSAFDSQPKSTVGTPAYIAPEVLQRKEYNGQPADVWSCGVTLYVMLVGAYPFEDPADPRNFRKTIQRIMNVKYSFPPQLAISAECADLIGRIFVANPAARITIADIRRHPWFLKNLPAELADPNNFGRSPEPHQSLDEIRALIRAARTLGDTGGPKPGAGGGGGPGGGGGGGGHLPLEFNEDDYMDADELASAGVGVGPGGMHIGGGGGAGGAGGAAGPAGAGRAGGGGAGSGGGGGQQQPQQGGGGGNGAYLVDNGYSHPQQQQQQVMHGVPMPMSAMGVQVQVGMGGMGHVPQGAPHQGGGGGGAMPHPHHMQVQVPPGGAVHMHPHAAAAAAATGHPMAVVGASGATEYDYGAYMMAQQQQQQHAQHQMMAAAAAGQRGYVMAPGGGYVAAGGGPVMYTAAAAAAAGHHVGSPQQQQQHMHMHMQQLQQQGPQQSPPQ</sequence>
<keyword evidence="2" id="KW-0067">ATP-binding</keyword>
<dbReference type="PROSITE" id="PS50011">
    <property type="entry name" value="PROTEIN_KINASE_DOM"/>
    <property type="match status" value="1"/>
</dbReference>
<feature type="region of interest" description="Disordered" evidence="3">
    <location>
        <begin position="539"/>
        <end position="568"/>
    </location>
</feature>
<dbReference type="Proteomes" id="UP000613740">
    <property type="component" value="Unassembled WGS sequence"/>
</dbReference>
<dbReference type="PROSITE" id="PS00108">
    <property type="entry name" value="PROTEIN_KINASE_ST"/>
    <property type="match status" value="1"/>
</dbReference>
<dbReference type="GO" id="GO:0035556">
    <property type="term" value="P:intracellular signal transduction"/>
    <property type="evidence" value="ECO:0007669"/>
    <property type="project" value="TreeGrafter"/>
</dbReference>
<dbReference type="OrthoDB" id="193931at2759"/>
<keyword evidence="6" id="KW-1185">Reference proteome</keyword>
<dbReference type="SUPFAM" id="SSF56112">
    <property type="entry name" value="Protein kinase-like (PK-like)"/>
    <property type="match status" value="1"/>
</dbReference>
<feature type="domain" description="Protein kinase" evidence="4">
    <location>
        <begin position="1"/>
        <end position="239"/>
    </location>
</feature>
<evidence type="ECO:0000256" key="2">
    <source>
        <dbReference type="ARBA" id="ARBA00022840"/>
    </source>
</evidence>
<dbReference type="GO" id="GO:0004674">
    <property type="term" value="F:protein serine/threonine kinase activity"/>
    <property type="evidence" value="ECO:0007669"/>
    <property type="project" value="TreeGrafter"/>
</dbReference>
<feature type="compositionally biased region" description="Gly residues" evidence="3">
    <location>
        <begin position="336"/>
        <end position="377"/>
    </location>
</feature>
<reference evidence="5" key="1">
    <citation type="journal article" date="2020" name="bioRxiv">
        <title>Comparative genomics of Chlamydomonas.</title>
        <authorList>
            <person name="Craig R.J."/>
            <person name="Hasan A.R."/>
            <person name="Ness R.W."/>
            <person name="Keightley P.D."/>
        </authorList>
    </citation>
    <scope>NUCLEOTIDE SEQUENCE</scope>
    <source>
        <strain evidence="5">CCAP 11/173</strain>
    </source>
</reference>
<proteinExistence type="predicted"/>
<dbReference type="GO" id="GO:0005737">
    <property type="term" value="C:cytoplasm"/>
    <property type="evidence" value="ECO:0007669"/>
    <property type="project" value="TreeGrafter"/>
</dbReference>
<keyword evidence="1" id="KW-0547">Nucleotide-binding</keyword>
<evidence type="ECO:0000256" key="1">
    <source>
        <dbReference type="ARBA" id="ARBA00022741"/>
    </source>
</evidence>
<dbReference type="InterPro" id="IPR000719">
    <property type="entry name" value="Prot_kinase_dom"/>
</dbReference>
<dbReference type="SMART" id="SM00220">
    <property type="entry name" value="S_TKc"/>
    <property type="match status" value="1"/>
</dbReference>
<dbReference type="FunFam" id="1.10.510.10:FF:000132">
    <property type="entry name" value="Serine/threonine-protein kinase SRK2A"/>
    <property type="match status" value="1"/>
</dbReference>
<dbReference type="PANTHER" id="PTHR24346:SF92">
    <property type="entry name" value="SNF1-RELATED PROTEIN KINASE 2.6"/>
    <property type="match status" value="1"/>
</dbReference>
<dbReference type="PANTHER" id="PTHR24346">
    <property type="entry name" value="MAP/MICROTUBULE AFFINITY-REGULATING KINASE"/>
    <property type="match status" value="1"/>
</dbReference>
<name>A0A835WKU4_9CHLO</name>
<protein>
    <recommendedName>
        <fullName evidence="4">Protein kinase domain-containing protein</fullName>
    </recommendedName>
</protein>
<evidence type="ECO:0000313" key="5">
    <source>
        <dbReference type="EMBL" id="KAG2449276.1"/>
    </source>
</evidence>
<dbReference type="Gene3D" id="1.10.510.10">
    <property type="entry name" value="Transferase(Phosphotransferase) domain 1"/>
    <property type="match status" value="1"/>
</dbReference>
<dbReference type="AlphaFoldDB" id="A0A835WKU4"/>
<dbReference type="InterPro" id="IPR011009">
    <property type="entry name" value="Kinase-like_dom_sf"/>
</dbReference>
<dbReference type="GO" id="GO:0005524">
    <property type="term" value="F:ATP binding"/>
    <property type="evidence" value="ECO:0007669"/>
    <property type="project" value="UniProtKB-KW"/>
</dbReference>
<comment type="caution">
    <text evidence="5">The sequence shown here is derived from an EMBL/GenBank/DDBJ whole genome shotgun (WGS) entry which is preliminary data.</text>
</comment>
<evidence type="ECO:0000256" key="3">
    <source>
        <dbReference type="SAM" id="MobiDB-lite"/>
    </source>
</evidence>
<dbReference type="InterPro" id="IPR008271">
    <property type="entry name" value="Ser/Thr_kinase_AS"/>
</dbReference>
<evidence type="ECO:0000313" key="6">
    <source>
        <dbReference type="Proteomes" id="UP000613740"/>
    </source>
</evidence>
<accession>A0A835WKU4</accession>
<dbReference type="Pfam" id="PF00069">
    <property type="entry name" value="Pkinase"/>
    <property type="match status" value="1"/>
</dbReference>
<feature type="compositionally biased region" description="Gly residues" evidence="3">
    <location>
        <begin position="278"/>
        <end position="301"/>
    </location>
</feature>
<dbReference type="EMBL" id="JAEHOD010000014">
    <property type="protein sequence ID" value="KAG2449276.1"/>
    <property type="molecule type" value="Genomic_DNA"/>
</dbReference>